<dbReference type="Gene3D" id="2.130.10.10">
    <property type="entry name" value="YVTN repeat-like/Quinoprotein amine dehydrogenase"/>
    <property type="match status" value="1"/>
</dbReference>
<dbReference type="InterPro" id="IPR037867">
    <property type="entry name" value="Swd2/WDR82"/>
</dbReference>
<dbReference type="Proteomes" id="UP000834106">
    <property type="component" value="Chromosome 15"/>
</dbReference>
<comment type="subcellular location">
    <subcellularLocation>
        <location evidence="1">Nucleus</location>
    </subcellularLocation>
</comment>
<evidence type="ECO:0000256" key="1">
    <source>
        <dbReference type="ARBA" id="ARBA00004123"/>
    </source>
</evidence>
<evidence type="ECO:0000313" key="6">
    <source>
        <dbReference type="Proteomes" id="UP000834106"/>
    </source>
</evidence>
<proteinExistence type="predicted"/>
<evidence type="ECO:0000256" key="2">
    <source>
        <dbReference type="ARBA" id="ARBA00022574"/>
    </source>
</evidence>
<dbReference type="GO" id="GO:0003682">
    <property type="term" value="F:chromatin binding"/>
    <property type="evidence" value="ECO:0007669"/>
    <property type="project" value="TreeGrafter"/>
</dbReference>
<keyword evidence="4" id="KW-0539">Nucleus</keyword>
<dbReference type="PANTHER" id="PTHR19861">
    <property type="entry name" value="WD40 REPEAT PROTEIN SWD2"/>
    <property type="match status" value="1"/>
</dbReference>
<dbReference type="SUPFAM" id="SSF50978">
    <property type="entry name" value="WD40 repeat-like"/>
    <property type="match status" value="1"/>
</dbReference>
<evidence type="ECO:0000313" key="5">
    <source>
        <dbReference type="EMBL" id="CAI9777708.1"/>
    </source>
</evidence>
<dbReference type="PANTHER" id="PTHR19861:SF0">
    <property type="entry name" value="WD REPEAT-CONTAINING PROTEIN 82"/>
    <property type="match status" value="1"/>
</dbReference>
<dbReference type="InterPro" id="IPR015943">
    <property type="entry name" value="WD40/YVTN_repeat-like_dom_sf"/>
</dbReference>
<evidence type="ECO:0000256" key="3">
    <source>
        <dbReference type="ARBA" id="ARBA00022737"/>
    </source>
</evidence>
<keyword evidence="2" id="KW-0853">WD repeat</keyword>
<organism evidence="5 6">
    <name type="scientific">Fraxinus pennsylvanica</name>
    <dbReference type="NCBI Taxonomy" id="56036"/>
    <lineage>
        <taxon>Eukaryota</taxon>
        <taxon>Viridiplantae</taxon>
        <taxon>Streptophyta</taxon>
        <taxon>Embryophyta</taxon>
        <taxon>Tracheophyta</taxon>
        <taxon>Spermatophyta</taxon>
        <taxon>Magnoliopsida</taxon>
        <taxon>eudicotyledons</taxon>
        <taxon>Gunneridae</taxon>
        <taxon>Pentapetalae</taxon>
        <taxon>asterids</taxon>
        <taxon>lamiids</taxon>
        <taxon>Lamiales</taxon>
        <taxon>Oleaceae</taxon>
        <taxon>Oleeae</taxon>
        <taxon>Fraxinus</taxon>
    </lineage>
</organism>
<sequence>MSDANVVKFSNDGRLLLTTSDGHIHLSTYNVKPFSSNSTLEASEGMCVISGSGDSSVYAWSVQSGKEVASWMSSQAEPPVIKWAPGNVCNWTKKWGFDMLLPICYDPLVSCFSKCYAACLEIW</sequence>
<gene>
    <name evidence="5" type="ORF">FPE_LOCUS25138</name>
</gene>
<keyword evidence="3" id="KW-0677">Repeat</keyword>
<dbReference type="EMBL" id="OU503050">
    <property type="protein sequence ID" value="CAI9777708.1"/>
    <property type="molecule type" value="Genomic_DNA"/>
</dbReference>
<keyword evidence="6" id="KW-1185">Reference proteome</keyword>
<dbReference type="InterPro" id="IPR036322">
    <property type="entry name" value="WD40_repeat_dom_sf"/>
</dbReference>
<name>A0AAD1ZY78_9LAMI</name>
<dbReference type="AlphaFoldDB" id="A0AAD1ZY78"/>
<evidence type="ECO:0000256" key="4">
    <source>
        <dbReference type="ARBA" id="ARBA00023242"/>
    </source>
</evidence>
<dbReference type="GO" id="GO:0048188">
    <property type="term" value="C:Set1C/COMPASS complex"/>
    <property type="evidence" value="ECO:0007669"/>
    <property type="project" value="TreeGrafter"/>
</dbReference>
<accession>A0AAD1ZY78</accession>
<reference evidence="5" key="1">
    <citation type="submission" date="2023-05" db="EMBL/GenBank/DDBJ databases">
        <authorList>
            <person name="Huff M."/>
        </authorList>
    </citation>
    <scope>NUCLEOTIDE SEQUENCE</scope>
</reference>
<protein>
    <submittedName>
        <fullName evidence="5">Uncharacterized protein</fullName>
    </submittedName>
</protein>